<dbReference type="AlphaFoldDB" id="A0A6U4HP45"/>
<dbReference type="EMBL" id="HBGJ01030383">
    <property type="protein sequence ID" value="CAD9260786.1"/>
    <property type="molecule type" value="Transcribed_RNA"/>
</dbReference>
<proteinExistence type="inferred from homology"/>
<dbReference type="EMBL" id="HBGJ01030377">
    <property type="protein sequence ID" value="CAD9260783.1"/>
    <property type="molecule type" value="Transcribed_RNA"/>
</dbReference>
<dbReference type="InterPro" id="IPR008217">
    <property type="entry name" value="Ccc1_fam"/>
</dbReference>
<evidence type="ECO:0000313" key="8">
    <source>
        <dbReference type="EMBL" id="CAD9260783.1"/>
    </source>
</evidence>
<evidence type="ECO:0000313" key="9">
    <source>
        <dbReference type="EMBL" id="CAD9260786.1"/>
    </source>
</evidence>
<protein>
    <submittedName>
        <fullName evidence="9">Uncharacterized protein</fullName>
    </submittedName>
</protein>
<comment type="similarity">
    <text evidence="2">Belongs to the CCC1 family.</text>
</comment>
<reference evidence="9" key="1">
    <citation type="submission" date="2021-01" db="EMBL/GenBank/DDBJ databases">
        <authorList>
            <person name="Corre E."/>
            <person name="Pelletier E."/>
            <person name="Niang G."/>
            <person name="Scheremetjew M."/>
            <person name="Finn R."/>
            <person name="Kale V."/>
            <person name="Holt S."/>
            <person name="Cochrane G."/>
            <person name="Meng A."/>
            <person name="Brown T."/>
            <person name="Cohen L."/>
        </authorList>
    </citation>
    <scope>NUCLEOTIDE SEQUENCE</scope>
    <source>
        <strain evidence="9">CCMP2877</strain>
    </source>
</reference>
<feature type="transmembrane region" description="Helical" evidence="7">
    <location>
        <begin position="245"/>
        <end position="264"/>
    </location>
</feature>
<evidence type="ECO:0000256" key="6">
    <source>
        <dbReference type="SAM" id="MobiDB-lite"/>
    </source>
</evidence>
<evidence type="ECO:0000256" key="2">
    <source>
        <dbReference type="ARBA" id="ARBA00007049"/>
    </source>
</evidence>
<evidence type="ECO:0000256" key="3">
    <source>
        <dbReference type="ARBA" id="ARBA00022692"/>
    </source>
</evidence>
<sequence>MELGERQPLLNGNGPQDGNGNGTAARNPLEAWRAGDRDASRRLHENRAAANMFPNEMGHEATGSCGLGFEDGKAILFAASDGVLTSFAVISAGAGAGLSWQSVLVMGMGNVFATAFIQGLGEYLASRTHHHYVMQQRERELWEIDNFRQGELDEMVLIYGSKYGVEPGDAEILVNTMAKYNDLFVNAMMVEELGLMVPEAESASLTEAIVMFLFFAVFAVAPLLGYAVIPMVIDPSVSEEDLFQIAGTVACGLLAILGGVKSIYSLQRWYVAALEAFLMGGGACLIAYTVARIASNVLSAAQN</sequence>
<keyword evidence="5 7" id="KW-0472">Membrane</keyword>
<organism evidence="9">
    <name type="scientific">Phaeomonas parva</name>
    <dbReference type="NCBI Taxonomy" id="124430"/>
    <lineage>
        <taxon>Eukaryota</taxon>
        <taxon>Sar</taxon>
        <taxon>Stramenopiles</taxon>
        <taxon>Ochrophyta</taxon>
        <taxon>Pinguiophyceae</taxon>
        <taxon>Pinguiochrysidales</taxon>
        <taxon>Pinguiochrysidaceae</taxon>
        <taxon>Phaeomonas</taxon>
    </lineage>
</organism>
<evidence type="ECO:0000256" key="5">
    <source>
        <dbReference type="ARBA" id="ARBA00023136"/>
    </source>
</evidence>
<comment type="subcellular location">
    <subcellularLocation>
        <location evidence="1">Endomembrane system</location>
        <topology evidence="1">Multi-pass membrane protein</topology>
    </subcellularLocation>
</comment>
<dbReference type="GO" id="GO:0005384">
    <property type="term" value="F:manganese ion transmembrane transporter activity"/>
    <property type="evidence" value="ECO:0007669"/>
    <property type="project" value="InterPro"/>
</dbReference>
<dbReference type="Pfam" id="PF01988">
    <property type="entry name" value="VIT1"/>
    <property type="match status" value="1"/>
</dbReference>
<gene>
    <name evidence="8" type="ORF">PPAR1163_LOCUS19163</name>
    <name evidence="9" type="ORF">PPAR1163_LOCUS19166</name>
</gene>
<keyword evidence="4 7" id="KW-1133">Transmembrane helix</keyword>
<evidence type="ECO:0000256" key="7">
    <source>
        <dbReference type="SAM" id="Phobius"/>
    </source>
</evidence>
<feature type="transmembrane region" description="Helical" evidence="7">
    <location>
        <begin position="270"/>
        <end position="291"/>
    </location>
</feature>
<dbReference type="GO" id="GO:0012505">
    <property type="term" value="C:endomembrane system"/>
    <property type="evidence" value="ECO:0007669"/>
    <property type="project" value="UniProtKB-SubCell"/>
</dbReference>
<evidence type="ECO:0000256" key="1">
    <source>
        <dbReference type="ARBA" id="ARBA00004127"/>
    </source>
</evidence>
<dbReference type="PANTHER" id="PTHR31851">
    <property type="entry name" value="FE(2+)/MN(2+) TRANSPORTER PCL1"/>
    <property type="match status" value="1"/>
</dbReference>
<feature type="transmembrane region" description="Helical" evidence="7">
    <location>
        <begin position="208"/>
        <end position="233"/>
    </location>
</feature>
<accession>A0A6U4HP45</accession>
<dbReference type="GO" id="GO:0030026">
    <property type="term" value="P:intracellular manganese ion homeostasis"/>
    <property type="evidence" value="ECO:0007669"/>
    <property type="project" value="InterPro"/>
</dbReference>
<feature type="region of interest" description="Disordered" evidence="6">
    <location>
        <begin position="1"/>
        <end position="26"/>
    </location>
</feature>
<name>A0A6U4HP45_9STRA</name>
<keyword evidence="3 7" id="KW-0812">Transmembrane</keyword>
<evidence type="ECO:0000256" key="4">
    <source>
        <dbReference type="ARBA" id="ARBA00022989"/>
    </source>
</evidence>